<dbReference type="EMBL" id="JAMZIH010005144">
    <property type="protein sequence ID" value="KAJ1676024.1"/>
    <property type="molecule type" value="Genomic_DNA"/>
</dbReference>
<dbReference type="Proteomes" id="UP001145114">
    <property type="component" value="Unassembled WGS sequence"/>
</dbReference>
<evidence type="ECO:0000313" key="1">
    <source>
        <dbReference type="EMBL" id="KAJ1676024.1"/>
    </source>
</evidence>
<protein>
    <submittedName>
        <fullName evidence="1">Uncharacterized protein</fullName>
    </submittedName>
</protein>
<name>A0ACC1HNX6_9FUNG</name>
<organism evidence="1 2">
    <name type="scientific">Spiromyces aspiralis</name>
    <dbReference type="NCBI Taxonomy" id="68401"/>
    <lineage>
        <taxon>Eukaryota</taxon>
        <taxon>Fungi</taxon>
        <taxon>Fungi incertae sedis</taxon>
        <taxon>Zoopagomycota</taxon>
        <taxon>Kickxellomycotina</taxon>
        <taxon>Kickxellomycetes</taxon>
        <taxon>Kickxellales</taxon>
        <taxon>Kickxellaceae</taxon>
        <taxon>Spiromyces</taxon>
    </lineage>
</organism>
<evidence type="ECO:0000313" key="2">
    <source>
        <dbReference type="Proteomes" id="UP001145114"/>
    </source>
</evidence>
<proteinExistence type="predicted"/>
<comment type="caution">
    <text evidence="1">The sequence shown here is derived from an EMBL/GenBank/DDBJ whole genome shotgun (WGS) entry which is preliminary data.</text>
</comment>
<sequence length="307" mass="33625">MPINQIHDANFPVDSEGRTYHVEVRRGDVANRIVTVGDPARAKLLAESLDAILFEHMSHRGFLTITGLYCGLPVSIVAIGMGFANMDFFIREVRAVVDGPMAVIRLGSCGSLSPLPNPSDIIVADRTYAITRNFGFFDAPPALDAPGGGGEIQPYLVSSTVDADAKLTRHLIDNLLKWVPKDKVYVGTAGSADTFYASQGRKDPNFNDHNQDLITQITKGQPERIAFEMEAHMLYHLARCSQIFSSSQDKVIRASCALMVYINRAGNATITPQQSKHSLEVCTKAIFDALVDDMPTQKGSVWDKVLD</sequence>
<gene>
    <name evidence="1" type="ORF">EV182_000093</name>
</gene>
<reference evidence="1" key="1">
    <citation type="submission" date="2022-06" db="EMBL/GenBank/DDBJ databases">
        <title>Phylogenomic reconstructions and comparative analyses of Kickxellomycotina fungi.</title>
        <authorList>
            <person name="Reynolds N.K."/>
            <person name="Stajich J.E."/>
            <person name="Barry K."/>
            <person name="Grigoriev I.V."/>
            <person name="Crous P."/>
            <person name="Smith M.E."/>
        </authorList>
    </citation>
    <scope>NUCLEOTIDE SEQUENCE</scope>
    <source>
        <strain evidence="1">RSA 2271</strain>
    </source>
</reference>
<keyword evidence="2" id="KW-1185">Reference proteome</keyword>
<accession>A0ACC1HNX6</accession>